<keyword evidence="9 17" id="KW-1278">Translocase</keyword>
<feature type="transmembrane region" description="Helical" evidence="17">
    <location>
        <begin position="153"/>
        <end position="170"/>
    </location>
</feature>
<dbReference type="InterPro" id="IPR001750">
    <property type="entry name" value="ND/Mrp_TM"/>
</dbReference>
<dbReference type="InterPro" id="IPR003917">
    <property type="entry name" value="NADH_UbQ_OxRdtase_chain2"/>
</dbReference>
<evidence type="ECO:0000256" key="8">
    <source>
        <dbReference type="ARBA" id="ARBA00022792"/>
    </source>
</evidence>
<name>Q5KST3_9ECHI</name>
<evidence type="ECO:0000259" key="18">
    <source>
        <dbReference type="Pfam" id="PF00361"/>
    </source>
</evidence>
<feature type="transmembrane region" description="Helical" evidence="17">
    <location>
        <begin position="239"/>
        <end position="262"/>
    </location>
</feature>
<proteinExistence type="inferred from homology"/>
<dbReference type="InterPro" id="IPR050175">
    <property type="entry name" value="Complex_I_Subunit_2"/>
</dbReference>
<dbReference type="EMBL" id="AB183558">
    <property type="protein sequence ID" value="BAD86670.1"/>
    <property type="molecule type" value="Genomic_DNA"/>
</dbReference>
<keyword evidence="11 17" id="KW-1133">Transmembrane helix</keyword>
<keyword evidence="15 17" id="KW-0472">Membrane</keyword>
<dbReference type="PANTHER" id="PTHR46552:SF1">
    <property type="entry name" value="NADH-UBIQUINONE OXIDOREDUCTASE CHAIN 2"/>
    <property type="match status" value="1"/>
</dbReference>
<comment type="function">
    <text evidence="17">Core subunit of the mitochondrial membrane respiratory chain NADH dehydrogenase (Complex I) which catalyzes electron transfer from NADH through the respiratory chain, using ubiquinone as an electron acceptor. Essential for the catalytic activity and assembly of complex I.</text>
</comment>
<feature type="transmembrane region" description="Helical" evidence="17">
    <location>
        <begin position="331"/>
        <end position="353"/>
    </location>
</feature>
<keyword evidence="12 17" id="KW-0520">NAD</keyword>
<dbReference type="Pfam" id="PF00361">
    <property type="entry name" value="Proton_antipo_M"/>
    <property type="match status" value="1"/>
</dbReference>
<protein>
    <recommendedName>
        <fullName evidence="4 17">NADH-ubiquinone oxidoreductase chain 2</fullName>
        <ecNumber evidence="3 17">7.1.1.2</ecNumber>
    </recommendedName>
</protein>
<dbReference type="GeneID" id="3239114"/>
<feature type="transmembrane region" description="Helical" evidence="17">
    <location>
        <begin position="274"/>
        <end position="294"/>
    </location>
</feature>
<keyword evidence="5" id="KW-0813">Transport</keyword>
<dbReference type="GO" id="GO:0006120">
    <property type="term" value="P:mitochondrial electron transport, NADH to ubiquinone"/>
    <property type="evidence" value="ECO:0007669"/>
    <property type="project" value="InterPro"/>
</dbReference>
<evidence type="ECO:0000256" key="11">
    <source>
        <dbReference type="ARBA" id="ARBA00022989"/>
    </source>
</evidence>
<dbReference type="PRINTS" id="PR01436">
    <property type="entry name" value="NADHDHGNASE2"/>
</dbReference>
<sequence length="355" mass="38848">MHRNVLILLICNIILSTVVVISSHHWFTVWVGLEMNTLSILPLLCFQFSPRNVESTIKYFLIQSFSAGIILNLALVQAWVYSSWSVNQEVSPLLSSFFVMALGLKLGLFPCHHWFPDVIQGAGFLQGLLLSTWQKVAPLIVLSYLAGNENSEVLTLMGGASVLVGGWGGLNQTQTRKILAFSSIAHIGWVYSVMSFSLEAGYVMFLVYVIINSGVFLLGNKHYLSSLASFGRLLSYSPLSGVGVMLGVLSLGGLPPLFGFLIKFLALNCLIQNSAYFISAVLVAGSLISLFFYLRIVFNSALVFFPQHSVSIITFRSAINSSKNGASYFTALSFLISLNCFGLACCPLFVSFLNN</sequence>
<evidence type="ECO:0000256" key="7">
    <source>
        <dbReference type="ARBA" id="ARBA00022692"/>
    </source>
</evidence>
<geneLocation type="mitochondrion" evidence="19"/>
<gene>
    <name evidence="19" type="primary">ND2</name>
</gene>
<evidence type="ECO:0000256" key="6">
    <source>
        <dbReference type="ARBA" id="ARBA00022660"/>
    </source>
</evidence>
<feature type="transmembrane region" description="Helical" evidence="17">
    <location>
        <begin position="5"/>
        <end position="23"/>
    </location>
</feature>
<evidence type="ECO:0000256" key="10">
    <source>
        <dbReference type="ARBA" id="ARBA00022982"/>
    </source>
</evidence>
<comment type="catalytic activity">
    <reaction evidence="16 17">
        <text>a ubiquinone + NADH + 5 H(+)(in) = a ubiquinol + NAD(+) + 4 H(+)(out)</text>
        <dbReference type="Rhea" id="RHEA:29091"/>
        <dbReference type="Rhea" id="RHEA-COMP:9565"/>
        <dbReference type="Rhea" id="RHEA-COMP:9566"/>
        <dbReference type="ChEBI" id="CHEBI:15378"/>
        <dbReference type="ChEBI" id="CHEBI:16389"/>
        <dbReference type="ChEBI" id="CHEBI:17976"/>
        <dbReference type="ChEBI" id="CHEBI:57540"/>
        <dbReference type="ChEBI" id="CHEBI:57945"/>
        <dbReference type="EC" id="7.1.1.2"/>
    </reaction>
</comment>
<reference evidence="19" key="1">
    <citation type="journal article" date="2005" name="Mol. Phylogenet. Evol.">
        <title>The phylogenetic status of Paxillosida (Asteroidea) based on complete mitochondrial DNA sequences.</title>
        <authorList>
            <person name="Matsubara M."/>
            <person name="Komatsu M."/>
            <person name="Araki T."/>
            <person name="Asakawa S."/>
            <person name="Yokobori S."/>
            <person name="Watanabe K."/>
            <person name="Wada H."/>
        </authorList>
    </citation>
    <scope>NUCLEOTIDE SEQUENCE</scope>
</reference>
<evidence type="ECO:0000256" key="13">
    <source>
        <dbReference type="ARBA" id="ARBA00023075"/>
    </source>
</evidence>
<dbReference type="GO" id="GO:0008137">
    <property type="term" value="F:NADH dehydrogenase (ubiquinone) activity"/>
    <property type="evidence" value="ECO:0007669"/>
    <property type="project" value="UniProtKB-EC"/>
</dbReference>
<evidence type="ECO:0000313" key="19">
    <source>
        <dbReference type="EMBL" id="BAD86670.1"/>
    </source>
</evidence>
<evidence type="ECO:0000256" key="15">
    <source>
        <dbReference type="ARBA" id="ARBA00023136"/>
    </source>
</evidence>
<keyword evidence="10 17" id="KW-0249">Electron transport</keyword>
<organism evidence="19">
    <name type="scientific">Luidia quinaria</name>
    <dbReference type="NCBI Taxonomy" id="60585"/>
    <lineage>
        <taxon>Eukaryota</taxon>
        <taxon>Metazoa</taxon>
        <taxon>Echinodermata</taxon>
        <taxon>Eleutherozoa</taxon>
        <taxon>Asterozoa</taxon>
        <taxon>Asteroidea</taxon>
        <taxon>Valvatacea</taxon>
        <taxon>Paxillosida</taxon>
        <taxon>Luidiidae</taxon>
        <taxon>Luidia</taxon>
    </lineage>
</organism>
<dbReference type="RefSeq" id="YP_187562.1">
    <property type="nucleotide sequence ID" value="NC_006664.1"/>
</dbReference>
<comment type="subcellular location">
    <subcellularLocation>
        <location evidence="1 17">Mitochondrion inner membrane</location>
        <topology evidence="1 17">Multi-pass membrane protein</topology>
    </subcellularLocation>
</comment>
<evidence type="ECO:0000256" key="16">
    <source>
        <dbReference type="ARBA" id="ARBA00049551"/>
    </source>
</evidence>
<evidence type="ECO:0000256" key="1">
    <source>
        <dbReference type="ARBA" id="ARBA00004448"/>
    </source>
</evidence>
<feature type="transmembrane region" description="Helical" evidence="17">
    <location>
        <begin position="60"/>
        <end position="81"/>
    </location>
</feature>
<keyword evidence="14 17" id="KW-0496">Mitochondrion</keyword>
<keyword evidence="6 17" id="KW-0679">Respiratory chain</keyword>
<feature type="domain" description="NADH:quinone oxidoreductase/Mrp antiporter transmembrane" evidence="18">
    <location>
        <begin position="23"/>
        <end position="289"/>
    </location>
</feature>
<dbReference type="PANTHER" id="PTHR46552">
    <property type="entry name" value="NADH-UBIQUINONE OXIDOREDUCTASE CHAIN 2"/>
    <property type="match status" value="1"/>
</dbReference>
<evidence type="ECO:0000256" key="14">
    <source>
        <dbReference type="ARBA" id="ARBA00023128"/>
    </source>
</evidence>
<keyword evidence="13 17" id="KW-0830">Ubiquinone</keyword>
<evidence type="ECO:0000256" key="2">
    <source>
        <dbReference type="ARBA" id="ARBA00007012"/>
    </source>
</evidence>
<dbReference type="AlphaFoldDB" id="Q5KST3"/>
<feature type="transmembrane region" description="Helical" evidence="17">
    <location>
        <begin position="93"/>
        <end position="115"/>
    </location>
</feature>
<evidence type="ECO:0000256" key="3">
    <source>
        <dbReference type="ARBA" id="ARBA00012944"/>
    </source>
</evidence>
<comment type="similarity">
    <text evidence="2 17">Belongs to the complex I subunit 2 family.</text>
</comment>
<dbReference type="GO" id="GO:0005743">
    <property type="term" value="C:mitochondrial inner membrane"/>
    <property type="evidence" value="ECO:0007669"/>
    <property type="project" value="UniProtKB-SubCell"/>
</dbReference>
<evidence type="ECO:0000256" key="17">
    <source>
        <dbReference type="RuleBase" id="RU003403"/>
    </source>
</evidence>
<evidence type="ECO:0000256" key="4">
    <source>
        <dbReference type="ARBA" id="ARBA00021008"/>
    </source>
</evidence>
<accession>Q5KST3</accession>
<keyword evidence="7 17" id="KW-0812">Transmembrane</keyword>
<feature type="transmembrane region" description="Helical" evidence="17">
    <location>
        <begin position="200"/>
        <end position="218"/>
    </location>
</feature>
<dbReference type="EC" id="7.1.1.2" evidence="3 17"/>
<dbReference type="CTD" id="4536"/>
<evidence type="ECO:0000256" key="9">
    <source>
        <dbReference type="ARBA" id="ARBA00022967"/>
    </source>
</evidence>
<evidence type="ECO:0000256" key="5">
    <source>
        <dbReference type="ARBA" id="ARBA00022448"/>
    </source>
</evidence>
<evidence type="ECO:0000256" key="12">
    <source>
        <dbReference type="ARBA" id="ARBA00023027"/>
    </source>
</evidence>
<keyword evidence="8 17" id="KW-0999">Mitochondrion inner membrane</keyword>